<dbReference type="Gene3D" id="3.50.50.60">
    <property type="entry name" value="FAD/NAD(P)-binding domain"/>
    <property type="match status" value="1"/>
</dbReference>
<keyword evidence="1" id="KW-0285">Flavoprotein</keyword>
<keyword evidence="1" id="KW-0249">Electron transport</keyword>
<organism evidence="2 3">
    <name type="scientific">Collybiopsis luxurians FD-317 M1</name>
    <dbReference type="NCBI Taxonomy" id="944289"/>
    <lineage>
        <taxon>Eukaryota</taxon>
        <taxon>Fungi</taxon>
        <taxon>Dikarya</taxon>
        <taxon>Basidiomycota</taxon>
        <taxon>Agaricomycotina</taxon>
        <taxon>Agaricomycetes</taxon>
        <taxon>Agaricomycetidae</taxon>
        <taxon>Agaricales</taxon>
        <taxon>Marasmiineae</taxon>
        <taxon>Omphalotaceae</taxon>
        <taxon>Collybiopsis</taxon>
        <taxon>Collybiopsis luxurians</taxon>
    </lineage>
</organism>
<accession>A0A0D0BDJ4</accession>
<evidence type="ECO:0000313" key="3">
    <source>
        <dbReference type="Proteomes" id="UP000053593"/>
    </source>
</evidence>
<dbReference type="GO" id="GO:0046872">
    <property type="term" value="F:metal ion binding"/>
    <property type="evidence" value="ECO:0007669"/>
    <property type="project" value="UniProtKB-KW"/>
</dbReference>
<keyword evidence="1" id="KW-0479">Metal-binding</keyword>
<comment type="function">
    <text evidence="1">Accepts electrons from ETF and reduces ubiquinone.</text>
</comment>
<dbReference type="Proteomes" id="UP000053593">
    <property type="component" value="Unassembled WGS sequence"/>
</dbReference>
<dbReference type="PANTHER" id="PTHR10617:SF107">
    <property type="entry name" value="ELECTRON TRANSFER FLAVOPROTEIN-UBIQUINONE OXIDOREDUCTASE, MITOCHONDRIAL"/>
    <property type="match status" value="1"/>
</dbReference>
<name>A0A0D0BDJ4_9AGAR</name>
<keyword evidence="1" id="KW-0274">FAD</keyword>
<keyword evidence="1" id="KW-0813">Transport</keyword>
<keyword evidence="3" id="KW-1185">Reference proteome</keyword>
<dbReference type="OrthoDB" id="437331at2759"/>
<proteinExistence type="predicted"/>
<protein>
    <recommendedName>
        <fullName evidence="1">Electron transfer flavoprotein-ubiquinone oxidoreductase</fullName>
        <shortName evidence="1">ETF-QO</shortName>
        <ecNumber evidence="1">1.5.5.1</ecNumber>
    </recommendedName>
</protein>
<gene>
    <name evidence="2" type="ORF">GYMLUDRAFT_251075</name>
</gene>
<comment type="cofactor">
    <cofactor evidence="1">
        <name>FAD</name>
        <dbReference type="ChEBI" id="CHEBI:57692"/>
    </cofactor>
</comment>
<keyword evidence="1" id="KW-0830">Ubiquinone</keyword>
<dbReference type="AlphaFoldDB" id="A0A0D0BDJ4"/>
<sequence>MEESLQRFRSSSNASLPCSALTSHFSTDDETSPTFPLRPSSLTLTRIAYGARVLNEGGMQSLPLLHFSGGAFISDSAGVVNVAKIKGIHNSMVTGIFGGEGTWKVVKEEAGEDASASATDLSSYISAFTKSWVYSDLHEIRNLRQSFNPPFFTSRSLGLLCGVNAGGLLRH</sequence>
<keyword evidence="1" id="KW-0411">Iron-sulfur</keyword>
<dbReference type="GO" id="GO:0004174">
    <property type="term" value="F:electron-transferring-flavoprotein dehydrogenase activity"/>
    <property type="evidence" value="ECO:0007669"/>
    <property type="project" value="UniProtKB-UniRule"/>
</dbReference>
<evidence type="ECO:0000313" key="2">
    <source>
        <dbReference type="EMBL" id="KIK52581.1"/>
    </source>
</evidence>
<reference evidence="2 3" key="1">
    <citation type="submission" date="2014-04" db="EMBL/GenBank/DDBJ databases">
        <title>Evolutionary Origins and Diversification of the Mycorrhizal Mutualists.</title>
        <authorList>
            <consortium name="DOE Joint Genome Institute"/>
            <consortium name="Mycorrhizal Genomics Consortium"/>
            <person name="Kohler A."/>
            <person name="Kuo A."/>
            <person name="Nagy L.G."/>
            <person name="Floudas D."/>
            <person name="Copeland A."/>
            <person name="Barry K.W."/>
            <person name="Cichocki N."/>
            <person name="Veneault-Fourrey C."/>
            <person name="LaButti K."/>
            <person name="Lindquist E.A."/>
            <person name="Lipzen A."/>
            <person name="Lundell T."/>
            <person name="Morin E."/>
            <person name="Murat C."/>
            <person name="Riley R."/>
            <person name="Ohm R."/>
            <person name="Sun H."/>
            <person name="Tunlid A."/>
            <person name="Henrissat B."/>
            <person name="Grigoriev I.V."/>
            <person name="Hibbett D.S."/>
            <person name="Martin F."/>
        </authorList>
    </citation>
    <scope>NUCLEOTIDE SEQUENCE [LARGE SCALE GENOMIC DNA]</scope>
    <source>
        <strain evidence="2 3">FD-317 M1</strain>
    </source>
</reference>
<comment type="catalytic activity">
    <reaction evidence="1">
        <text>a ubiquinone + reduced [electron-transfer flavoprotein] = a ubiquinol + oxidized [electron-transfer flavoprotein] + H(+)</text>
        <dbReference type="Rhea" id="RHEA:24052"/>
        <dbReference type="Rhea" id="RHEA-COMP:9565"/>
        <dbReference type="Rhea" id="RHEA-COMP:9566"/>
        <dbReference type="Rhea" id="RHEA-COMP:10685"/>
        <dbReference type="Rhea" id="RHEA-COMP:10686"/>
        <dbReference type="ChEBI" id="CHEBI:15378"/>
        <dbReference type="ChEBI" id="CHEBI:16389"/>
        <dbReference type="ChEBI" id="CHEBI:17976"/>
        <dbReference type="ChEBI" id="CHEBI:57692"/>
        <dbReference type="ChEBI" id="CHEBI:58307"/>
        <dbReference type="EC" id="1.5.5.1"/>
    </reaction>
</comment>
<keyword evidence="1" id="KW-0560">Oxidoreductase</keyword>
<dbReference type="GO" id="GO:0051539">
    <property type="term" value="F:4 iron, 4 sulfur cluster binding"/>
    <property type="evidence" value="ECO:0007669"/>
    <property type="project" value="UniProtKB-UniRule"/>
</dbReference>
<dbReference type="PANTHER" id="PTHR10617">
    <property type="entry name" value="ELECTRON TRANSFER FLAVOPROTEIN-UBIQUINONE OXIDOREDUCTASE"/>
    <property type="match status" value="1"/>
</dbReference>
<dbReference type="InterPro" id="IPR036188">
    <property type="entry name" value="FAD/NAD-bd_sf"/>
</dbReference>
<dbReference type="EMBL" id="KN834840">
    <property type="protein sequence ID" value="KIK52581.1"/>
    <property type="molecule type" value="Genomic_DNA"/>
</dbReference>
<evidence type="ECO:0000256" key="1">
    <source>
        <dbReference type="RuleBase" id="RU366068"/>
    </source>
</evidence>
<dbReference type="HOGENOM" id="CLU_1627240_0_0_1"/>
<comment type="cofactor">
    <cofactor evidence="1">
        <name>[4Fe-4S] cluster</name>
        <dbReference type="ChEBI" id="CHEBI:49883"/>
    </cofactor>
    <text evidence="1">Binds 1 [4Fe-4S] cluster.</text>
</comment>
<keyword evidence="1" id="KW-0408">Iron</keyword>
<dbReference type="InterPro" id="IPR040156">
    <property type="entry name" value="ETF-QO"/>
</dbReference>
<dbReference type="EC" id="1.5.5.1" evidence="1"/>